<dbReference type="PANTHER" id="PTHR42735">
    <property type="match status" value="1"/>
</dbReference>
<dbReference type="CTD" id="20201544"/>
<dbReference type="InterPro" id="IPR050477">
    <property type="entry name" value="GrpII_AminoAcid_Decarb"/>
</dbReference>
<dbReference type="HOGENOM" id="CLU_1671219_0_0_1"/>
<dbReference type="SUPFAM" id="SSF53383">
    <property type="entry name" value="PLP-dependent transferases"/>
    <property type="match status" value="1"/>
</dbReference>
<evidence type="ECO:0000313" key="6">
    <source>
        <dbReference type="Proteomes" id="UP000015101"/>
    </source>
</evidence>
<dbReference type="InterPro" id="IPR015424">
    <property type="entry name" value="PyrdxlP-dep_Trfase"/>
</dbReference>
<dbReference type="EMBL" id="AMQM01002464">
    <property type="status" value="NOT_ANNOTATED_CDS"/>
    <property type="molecule type" value="Genomic_DNA"/>
</dbReference>
<dbReference type="InParanoid" id="T1EY94"/>
<evidence type="ECO:0000313" key="5">
    <source>
        <dbReference type="EnsemblMetazoa" id="HelroP166568"/>
    </source>
</evidence>
<dbReference type="PANTHER" id="PTHR42735:SF6">
    <property type="entry name" value="SPHINGOSINE-1-PHOSPHATE LYASE 1"/>
    <property type="match status" value="1"/>
</dbReference>
<dbReference type="AlphaFoldDB" id="T1EY94"/>
<reference evidence="6" key="1">
    <citation type="submission" date="2012-12" db="EMBL/GenBank/DDBJ databases">
        <authorList>
            <person name="Hellsten U."/>
            <person name="Grimwood J."/>
            <person name="Chapman J.A."/>
            <person name="Shapiro H."/>
            <person name="Aerts A."/>
            <person name="Otillar R.P."/>
            <person name="Terry A.Y."/>
            <person name="Boore J.L."/>
            <person name="Simakov O."/>
            <person name="Marletaz F."/>
            <person name="Cho S.-J."/>
            <person name="Edsinger-Gonzales E."/>
            <person name="Havlak P."/>
            <person name="Kuo D.-H."/>
            <person name="Larsson T."/>
            <person name="Lv J."/>
            <person name="Arendt D."/>
            <person name="Savage R."/>
            <person name="Osoegawa K."/>
            <person name="de Jong P."/>
            <person name="Lindberg D.R."/>
            <person name="Seaver E.C."/>
            <person name="Weisblat D.A."/>
            <person name="Putnam N.H."/>
            <person name="Grigoriev I.V."/>
            <person name="Rokhsar D.S."/>
        </authorList>
    </citation>
    <scope>NUCLEOTIDE SEQUENCE</scope>
</reference>
<dbReference type="EMBL" id="KB095812">
    <property type="protein sequence ID" value="ESO11563.1"/>
    <property type="molecule type" value="Genomic_DNA"/>
</dbReference>
<organism evidence="5 6">
    <name type="scientific">Helobdella robusta</name>
    <name type="common">Californian leech</name>
    <dbReference type="NCBI Taxonomy" id="6412"/>
    <lineage>
        <taxon>Eukaryota</taxon>
        <taxon>Metazoa</taxon>
        <taxon>Spiralia</taxon>
        <taxon>Lophotrochozoa</taxon>
        <taxon>Annelida</taxon>
        <taxon>Clitellata</taxon>
        <taxon>Hirudinea</taxon>
        <taxon>Rhynchobdellida</taxon>
        <taxon>Glossiphoniidae</taxon>
        <taxon>Helobdella</taxon>
    </lineage>
</organism>
<keyword evidence="6" id="KW-1185">Reference proteome</keyword>
<proteinExistence type="predicted"/>
<dbReference type="FunFam" id="6.10.140.2150:FF:000006">
    <property type="entry name" value="Sphingosine-1-phosphate lyase"/>
    <property type="match status" value="1"/>
</dbReference>
<comment type="cofactor">
    <cofactor evidence="1">
        <name>pyridoxal 5'-phosphate</name>
        <dbReference type="ChEBI" id="CHEBI:597326"/>
    </cofactor>
</comment>
<evidence type="ECO:0000256" key="2">
    <source>
        <dbReference type="ARBA" id="ARBA00022898"/>
    </source>
</evidence>
<accession>T1EY94</accession>
<dbReference type="Gene3D" id="6.10.140.2150">
    <property type="match status" value="1"/>
</dbReference>
<protein>
    <submittedName>
        <fullName evidence="4 5">Uncharacterized protein</fullName>
    </submittedName>
</protein>
<sequence>MTNMYNIYTCISKIYGKDLKNPYSLLINEIDGLYALKSETSILVIGSNDFNVYRLSDHMSKKGWSLSPLQYPTLIHIAITLIHTKEGVADRFIRDVTECTREIMKVKVTKDTGTAAIYGMAHSVPDVSLVAEVTGSYFDAYYSTQVSQKSISTNNIED</sequence>
<keyword evidence="3" id="KW-0456">Lyase</keyword>
<dbReference type="GeneID" id="20201544"/>
<dbReference type="STRING" id="6412.T1EY94"/>
<dbReference type="Proteomes" id="UP000015101">
    <property type="component" value="Unassembled WGS sequence"/>
</dbReference>
<dbReference type="EMBL" id="AMQM01002463">
    <property type="status" value="NOT_ANNOTATED_CDS"/>
    <property type="molecule type" value="Genomic_DNA"/>
</dbReference>
<dbReference type="Gene3D" id="3.90.1150.10">
    <property type="entry name" value="Aspartate Aminotransferase, domain 1"/>
    <property type="match status" value="1"/>
</dbReference>
<dbReference type="eggNOG" id="KOG1383">
    <property type="taxonomic scope" value="Eukaryota"/>
</dbReference>
<evidence type="ECO:0000256" key="3">
    <source>
        <dbReference type="ARBA" id="ARBA00023239"/>
    </source>
</evidence>
<reference evidence="4 6" key="2">
    <citation type="journal article" date="2013" name="Nature">
        <title>Insights into bilaterian evolution from three spiralian genomes.</title>
        <authorList>
            <person name="Simakov O."/>
            <person name="Marletaz F."/>
            <person name="Cho S.J."/>
            <person name="Edsinger-Gonzales E."/>
            <person name="Havlak P."/>
            <person name="Hellsten U."/>
            <person name="Kuo D.H."/>
            <person name="Larsson T."/>
            <person name="Lv J."/>
            <person name="Arendt D."/>
            <person name="Savage R."/>
            <person name="Osoegawa K."/>
            <person name="de Jong P."/>
            <person name="Grimwood J."/>
            <person name="Chapman J.A."/>
            <person name="Shapiro H."/>
            <person name="Aerts A."/>
            <person name="Otillar R.P."/>
            <person name="Terry A.Y."/>
            <person name="Boore J.L."/>
            <person name="Grigoriev I.V."/>
            <person name="Lindberg D.R."/>
            <person name="Seaver E.C."/>
            <person name="Weisblat D.A."/>
            <person name="Putnam N.H."/>
            <person name="Rokhsar D.S."/>
        </authorList>
    </citation>
    <scope>NUCLEOTIDE SEQUENCE</scope>
</reference>
<evidence type="ECO:0000313" key="4">
    <source>
        <dbReference type="EMBL" id="ESO11563.1"/>
    </source>
</evidence>
<name>T1EY94_HELRO</name>
<evidence type="ECO:0000256" key="1">
    <source>
        <dbReference type="ARBA" id="ARBA00001933"/>
    </source>
</evidence>
<gene>
    <name evidence="5" type="primary">20201544</name>
    <name evidence="4" type="ORF">HELRODRAFT_166568</name>
</gene>
<dbReference type="OMA" id="ECTREIM"/>
<dbReference type="OrthoDB" id="10254570at2759"/>
<dbReference type="FunFam" id="3.90.1150.10:FF:000247">
    <property type="entry name" value="Sphingosine phosphate lyase, putative"/>
    <property type="match status" value="1"/>
</dbReference>
<dbReference type="EnsemblMetazoa" id="HelroT166568">
    <property type="protein sequence ID" value="HelroP166568"/>
    <property type="gene ID" value="HelroG166568"/>
</dbReference>
<reference evidence="5" key="3">
    <citation type="submission" date="2015-06" db="UniProtKB">
        <authorList>
            <consortium name="EnsemblMetazoa"/>
        </authorList>
    </citation>
    <scope>IDENTIFICATION</scope>
</reference>
<dbReference type="KEGG" id="hro:HELRODRAFT_166568"/>
<dbReference type="InterPro" id="IPR015422">
    <property type="entry name" value="PyrdxlP-dep_Trfase_small"/>
</dbReference>
<dbReference type="RefSeq" id="XP_009010051.1">
    <property type="nucleotide sequence ID" value="XM_009011803.1"/>
</dbReference>
<keyword evidence="2" id="KW-0663">Pyridoxal phosphate</keyword>